<sequence length="606" mass="68402">MKDSFRQNDMICGRLFALRTAMQCQSVDILIIPTSDPHLSEYLPDHWRSREWFSGFTGSAGTLVVGHDRASLWVDSRYWSQAARQLEGTGIDMCKVEGGSNIPYVEWITGNFPEGSVVGIDGYLISLNQGRLLKNALETKKFVFKTDTDPVSLVWKDRPQIPLKPVFEHKSEFVGLSRLEKIDQVRSEMKIRRADWYFVSTLDDIAWTLNLRGSDIEFNPVFVSYLLIGHKTVFLMVDWEKIPADLVRILEEDGVHIKPYETAADCLRQLPSGASLLYDPRRTAYAMTEVVGAGVRKIESINPTVLFKSRKSPKEIEHIRKTMLEDGAAFCEFQAWFDAQSGIGNNDRISELTISEKIEALRSVRTHYVSPSFGTIAGFNANAALPHYQATEEAFSFIDGDGLLLIDTGGQYLSGTTDMTRVIPVGFPSQEQKRDFTVVLKGLIALSESRFPRSIPAPMLDSIARKPLWSFGLDYGHGTGHGVGYFLNVHEGPQGISYHANPESQTAMEEGMVTSIEPGLYREGKWGIRLENLVVNQVADDEEAGKFLRFETLTQCPIDTRCIDKSLLTQEEISWLNRYHEKVRENLLPLVADYARDWLIKRTEPV</sequence>
<dbReference type="RefSeq" id="WP_269283736.1">
    <property type="nucleotide sequence ID" value="NZ_CP098251.1"/>
</dbReference>
<dbReference type="InterPro" id="IPR032416">
    <property type="entry name" value="Peptidase_M24_C"/>
</dbReference>
<dbReference type="CDD" id="cd01085">
    <property type="entry name" value="APP"/>
    <property type="match status" value="1"/>
</dbReference>
<evidence type="ECO:0000256" key="3">
    <source>
        <dbReference type="ARBA" id="ARBA00022801"/>
    </source>
</evidence>
<accession>A0A9E9L8Q3</accession>
<dbReference type="Gene3D" id="3.90.230.10">
    <property type="entry name" value="Creatinase/methionine aminopeptidase superfamily"/>
    <property type="match status" value="1"/>
</dbReference>
<dbReference type="InterPro" id="IPR029149">
    <property type="entry name" value="Creatin/AminoP/Spt16_N"/>
</dbReference>
<evidence type="ECO:0000259" key="6">
    <source>
        <dbReference type="Pfam" id="PF16188"/>
    </source>
</evidence>
<keyword evidence="2" id="KW-0479">Metal-binding</keyword>
<evidence type="ECO:0000259" key="4">
    <source>
        <dbReference type="Pfam" id="PF00557"/>
    </source>
</evidence>
<gene>
    <name evidence="7" type="ORF">NB646_01525</name>
</gene>
<dbReference type="InterPro" id="IPR033740">
    <property type="entry name" value="Pept_M24B"/>
</dbReference>
<feature type="domain" description="Peptidase M24 C-terminal" evidence="6">
    <location>
        <begin position="546"/>
        <end position="606"/>
    </location>
</feature>
<dbReference type="FunFam" id="3.90.230.10:FF:000004">
    <property type="entry name" value="xaa-Pro aminopeptidase 1 isoform X1"/>
    <property type="match status" value="1"/>
</dbReference>
<dbReference type="GO" id="GO:0005737">
    <property type="term" value="C:cytoplasm"/>
    <property type="evidence" value="ECO:0007669"/>
    <property type="project" value="UniProtKB-ARBA"/>
</dbReference>
<dbReference type="Pfam" id="PF16188">
    <property type="entry name" value="Peptidase_M24_C"/>
    <property type="match status" value="1"/>
</dbReference>
<name>A0A9E9L8Q3_9BURK</name>
<dbReference type="InterPro" id="IPR050422">
    <property type="entry name" value="X-Pro_aminopeptidase_P"/>
</dbReference>
<proteinExistence type="inferred from homology"/>
<dbReference type="SUPFAM" id="SSF55920">
    <property type="entry name" value="Creatinase/aminopeptidase"/>
    <property type="match status" value="1"/>
</dbReference>
<organism evidence="7">
    <name type="scientific">Oxalobacter aliiformigenes</name>
    <dbReference type="NCBI Taxonomy" id="2946593"/>
    <lineage>
        <taxon>Bacteria</taxon>
        <taxon>Pseudomonadati</taxon>
        <taxon>Pseudomonadota</taxon>
        <taxon>Betaproteobacteria</taxon>
        <taxon>Burkholderiales</taxon>
        <taxon>Oxalobacteraceae</taxon>
        <taxon>Oxalobacter</taxon>
    </lineage>
</organism>
<dbReference type="InterPro" id="IPR036005">
    <property type="entry name" value="Creatinase/aminopeptidase-like"/>
</dbReference>
<comment type="similarity">
    <text evidence="1">Belongs to the peptidase M24B family.</text>
</comment>
<dbReference type="AlphaFoldDB" id="A0A9E9L8Q3"/>
<keyword evidence="3" id="KW-0378">Hydrolase</keyword>
<feature type="domain" description="Peptidase M24" evidence="4">
    <location>
        <begin position="317"/>
        <end position="535"/>
    </location>
</feature>
<keyword evidence="7" id="KW-0031">Aminopeptidase</keyword>
<dbReference type="Pfam" id="PF01321">
    <property type="entry name" value="Creatinase_N"/>
    <property type="match status" value="1"/>
</dbReference>
<keyword evidence="7" id="KW-0645">Protease</keyword>
<dbReference type="Pfam" id="PF16189">
    <property type="entry name" value="Creatinase_N_2"/>
    <property type="match status" value="1"/>
</dbReference>
<protein>
    <submittedName>
        <fullName evidence="7">Aminopeptidase P family protein</fullName>
    </submittedName>
</protein>
<dbReference type="GO" id="GO:0046872">
    <property type="term" value="F:metal ion binding"/>
    <property type="evidence" value="ECO:0007669"/>
    <property type="project" value="UniProtKB-KW"/>
</dbReference>
<dbReference type="PANTHER" id="PTHR43763">
    <property type="entry name" value="XAA-PRO AMINOPEPTIDASE 1"/>
    <property type="match status" value="1"/>
</dbReference>
<dbReference type="SUPFAM" id="SSF53092">
    <property type="entry name" value="Creatinase/prolidase N-terminal domain"/>
    <property type="match status" value="1"/>
</dbReference>
<evidence type="ECO:0000313" key="7">
    <source>
        <dbReference type="EMBL" id="WAV91473.1"/>
    </source>
</evidence>
<dbReference type="InterPro" id="IPR000587">
    <property type="entry name" value="Creatinase_N"/>
</dbReference>
<dbReference type="Pfam" id="PF00557">
    <property type="entry name" value="Peptidase_M24"/>
    <property type="match status" value="1"/>
</dbReference>
<evidence type="ECO:0000256" key="1">
    <source>
        <dbReference type="ARBA" id="ARBA00008766"/>
    </source>
</evidence>
<evidence type="ECO:0000256" key="2">
    <source>
        <dbReference type="ARBA" id="ARBA00022723"/>
    </source>
</evidence>
<reference evidence="7" key="1">
    <citation type="journal article" date="2022" name="Front. Microbiol.">
        <title>New perspectives on an old grouping: The genomic and phenotypic variability of Oxalobacter formigenes and the implications for calcium oxalate stone prevention.</title>
        <authorList>
            <person name="Chmiel J.A."/>
            <person name="Carr C."/>
            <person name="Stuivenberg G.A."/>
            <person name="Venema R."/>
            <person name="Chanyi R.M."/>
            <person name="Al K.F."/>
            <person name="Giguere D."/>
            <person name="Say H."/>
            <person name="Akouris P.P."/>
            <person name="Dominguez Romero S.A."/>
            <person name="Kwong A."/>
            <person name="Tai V."/>
            <person name="Koval S.F."/>
            <person name="Razvi H."/>
            <person name="Bjazevic J."/>
            <person name="Burton J.P."/>
        </authorList>
    </citation>
    <scope>NUCLEOTIDE SEQUENCE</scope>
    <source>
        <strain evidence="7">OxK</strain>
    </source>
</reference>
<dbReference type="Gene3D" id="3.40.350.10">
    <property type="entry name" value="Creatinase/prolidase N-terminal domain"/>
    <property type="match status" value="2"/>
</dbReference>
<dbReference type="EMBL" id="CP098251">
    <property type="protein sequence ID" value="WAV91473.1"/>
    <property type="molecule type" value="Genomic_DNA"/>
</dbReference>
<dbReference type="PANTHER" id="PTHR43763:SF6">
    <property type="entry name" value="XAA-PRO AMINOPEPTIDASE 1"/>
    <property type="match status" value="1"/>
</dbReference>
<dbReference type="Proteomes" id="UP001164819">
    <property type="component" value="Chromosome"/>
</dbReference>
<evidence type="ECO:0000259" key="5">
    <source>
        <dbReference type="Pfam" id="PF01321"/>
    </source>
</evidence>
<feature type="domain" description="Creatinase N-terminal" evidence="5">
    <location>
        <begin position="14"/>
        <end position="143"/>
    </location>
</feature>
<dbReference type="InterPro" id="IPR000994">
    <property type="entry name" value="Pept_M24"/>
</dbReference>
<dbReference type="GO" id="GO:0070006">
    <property type="term" value="F:metalloaminopeptidase activity"/>
    <property type="evidence" value="ECO:0007669"/>
    <property type="project" value="InterPro"/>
</dbReference>